<gene>
    <name evidence="1" type="ORF">GCM10022256_28000</name>
</gene>
<evidence type="ECO:0000313" key="1">
    <source>
        <dbReference type="EMBL" id="GAA4267188.1"/>
    </source>
</evidence>
<evidence type="ECO:0000313" key="2">
    <source>
        <dbReference type="Proteomes" id="UP001501594"/>
    </source>
</evidence>
<dbReference type="Proteomes" id="UP001501594">
    <property type="component" value="Unassembled WGS sequence"/>
</dbReference>
<reference evidence="2" key="1">
    <citation type="journal article" date="2019" name="Int. J. Syst. Evol. Microbiol.">
        <title>The Global Catalogue of Microorganisms (GCM) 10K type strain sequencing project: providing services to taxonomists for standard genome sequencing and annotation.</title>
        <authorList>
            <consortium name="The Broad Institute Genomics Platform"/>
            <consortium name="The Broad Institute Genome Sequencing Center for Infectious Disease"/>
            <person name="Wu L."/>
            <person name="Ma J."/>
        </authorList>
    </citation>
    <scope>NUCLEOTIDE SEQUENCE [LARGE SCALE GENOMIC DNA]</scope>
    <source>
        <strain evidence="2">JCM 17442</strain>
    </source>
</reference>
<accession>A0ABP8E4L9</accession>
<sequence>MLAQRADRQRLVLEQEAERRHLRVADAGVGLLLAESPGETEHPLAYIGSKLSVGDGAADGWSGVSGVCHRSLA</sequence>
<organism evidence="1 2">
    <name type="scientific">Frondihabitans peucedani</name>
    <dbReference type="NCBI Taxonomy" id="598626"/>
    <lineage>
        <taxon>Bacteria</taxon>
        <taxon>Bacillati</taxon>
        <taxon>Actinomycetota</taxon>
        <taxon>Actinomycetes</taxon>
        <taxon>Micrococcales</taxon>
        <taxon>Microbacteriaceae</taxon>
        <taxon>Frondihabitans</taxon>
    </lineage>
</organism>
<name>A0ABP8E4L9_9MICO</name>
<proteinExistence type="predicted"/>
<comment type="caution">
    <text evidence="1">The sequence shown here is derived from an EMBL/GenBank/DDBJ whole genome shotgun (WGS) entry which is preliminary data.</text>
</comment>
<dbReference type="EMBL" id="BAABAU010000004">
    <property type="protein sequence ID" value="GAA4267188.1"/>
    <property type="molecule type" value="Genomic_DNA"/>
</dbReference>
<keyword evidence="2" id="KW-1185">Reference proteome</keyword>
<protein>
    <submittedName>
        <fullName evidence="1">Uncharacterized protein</fullName>
    </submittedName>
</protein>